<protein>
    <submittedName>
        <fullName evidence="2">Uncharacterized protein</fullName>
    </submittedName>
</protein>
<dbReference type="EMBL" id="QGGO01000021">
    <property type="protein sequence ID" value="PWK22113.1"/>
    <property type="molecule type" value="Genomic_DNA"/>
</dbReference>
<dbReference type="Proteomes" id="UP000245489">
    <property type="component" value="Unassembled WGS sequence"/>
</dbReference>
<sequence length="41" mass="4828">MNNLYALQTLSFFVVIFSSYTFIDIIEPQKILTKEPKEECL</sequence>
<keyword evidence="1" id="KW-0472">Membrane</keyword>
<keyword evidence="1" id="KW-1133">Transmembrane helix</keyword>
<organism evidence="2 3">
    <name type="scientific">Arcicella aurantiaca</name>
    <dbReference type="NCBI Taxonomy" id="591202"/>
    <lineage>
        <taxon>Bacteria</taxon>
        <taxon>Pseudomonadati</taxon>
        <taxon>Bacteroidota</taxon>
        <taxon>Cytophagia</taxon>
        <taxon>Cytophagales</taxon>
        <taxon>Flectobacillaceae</taxon>
        <taxon>Arcicella</taxon>
    </lineage>
</organism>
<proteinExistence type="predicted"/>
<reference evidence="2 3" key="1">
    <citation type="submission" date="2018-05" db="EMBL/GenBank/DDBJ databases">
        <title>Genomic Encyclopedia of Archaeal and Bacterial Type Strains, Phase II (KMG-II): from individual species to whole genera.</title>
        <authorList>
            <person name="Goeker M."/>
        </authorList>
    </citation>
    <scope>NUCLEOTIDE SEQUENCE [LARGE SCALE GENOMIC DNA]</scope>
    <source>
        <strain evidence="2 3">DSM 22214</strain>
    </source>
</reference>
<evidence type="ECO:0000313" key="3">
    <source>
        <dbReference type="Proteomes" id="UP000245489"/>
    </source>
</evidence>
<evidence type="ECO:0000313" key="2">
    <source>
        <dbReference type="EMBL" id="PWK22113.1"/>
    </source>
</evidence>
<keyword evidence="3" id="KW-1185">Reference proteome</keyword>
<accession>A0A316DZZ5</accession>
<keyword evidence="1" id="KW-0812">Transmembrane</keyword>
<gene>
    <name evidence="2" type="ORF">LV89_03498</name>
</gene>
<feature type="transmembrane region" description="Helical" evidence="1">
    <location>
        <begin position="6"/>
        <end position="26"/>
    </location>
</feature>
<dbReference type="AlphaFoldDB" id="A0A316DZZ5"/>
<name>A0A316DZZ5_9BACT</name>
<evidence type="ECO:0000256" key="1">
    <source>
        <dbReference type="SAM" id="Phobius"/>
    </source>
</evidence>
<comment type="caution">
    <text evidence="2">The sequence shown here is derived from an EMBL/GenBank/DDBJ whole genome shotgun (WGS) entry which is preliminary data.</text>
</comment>